<gene>
    <name evidence="2" type="ORF">LWI28_004542</name>
</gene>
<reference evidence="2" key="1">
    <citation type="journal article" date="2022" name="Plant J.">
        <title>Strategies of tolerance reflected in two North American maple genomes.</title>
        <authorList>
            <person name="McEvoy S.L."/>
            <person name="Sezen U.U."/>
            <person name="Trouern-Trend A."/>
            <person name="McMahon S.M."/>
            <person name="Schaberg P.G."/>
            <person name="Yang J."/>
            <person name="Wegrzyn J.L."/>
            <person name="Swenson N.G."/>
        </authorList>
    </citation>
    <scope>NUCLEOTIDE SEQUENCE</scope>
    <source>
        <strain evidence="2">91603</strain>
    </source>
</reference>
<evidence type="ECO:0000313" key="3">
    <source>
        <dbReference type="Proteomes" id="UP001064489"/>
    </source>
</evidence>
<protein>
    <recommendedName>
        <fullName evidence="4">Secreted protein</fullName>
    </recommendedName>
</protein>
<dbReference type="AlphaFoldDB" id="A0AAD5IYM4"/>
<evidence type="ECO:0000313" key="2">
    <source>
        <dbReference type="EMBL" id="KAI9180407.1"/>
    </source>
</evidence>
<feature type="signal peptide" evidence="1">
    <location>
        <begin position="1"/>
        <end position="16"/>
    </location>
</feature>
<proteinExistence type="predicted"/>
<keyword evidence="1" id="KW-0732">Signal</keyword>
<organism evidence="2 3">
    <name type="scientific">Acer negundo</name>
    <name type="common">Box elder</name>
    <dbReference type="NCBI Taxonomy" id="4023"/>
    <lineage>
        <taxon>Eukaryota</taxon>
        <taxon>Viridiplantae</taxon>
        <taxon>Streptophyta</taxon>
        <taxon>Embryophyta</taxon>
        <taxon>Tracheophyta</taxon>
        <taxon>Spermatophyta</taxon>
        <taxon>Magnoliopsida</taxon>
        <taxon>eudicotyledons</taxon>
        <taxon>Gunneridae</taxon>
        <taxon>Pentapetalae</taxon>
        <taxon>rosids</taxon>
        <taxon>malvids</taxon>
        <taxon>Sapindales</taxon>
        <taxon>Sapindaceae</taxon>
        <taxon>Hippocastanoideae</taxon>
        <taxon>Acereae</taxon>
        <taxon>Acer</taxon>
    </lineage>
</organism>
<dbReference type="Proteomes" id="UP001064489">
    <property type="component" value="Chromosome 4"/>
</dbReference>
<comment type="caution">
    <text evidence="2">The sequence shown here is derived from an EMBL/GenBank/DDBJ whole genome shotgun (WGS) entry which is preliminary data.</text>
</comment>
<accession>A0AAD5IYM4</accession>
<dbReference type="EMBL" id="JAJSOW010000101">
    <property type="protein sequence ID" value="KAI9180407.1"/>
    <property type="molecule type" value="Genomic_DNA"/>
</dbReference>
<evidence type="ECO:0008006" key="4">
    <source>
        <dbReference type="Google" id="ProtNLM"/>
    </source>
</evidence>
<feature type="chain" id="PRO_5042146781" description="Secreted protein" evidence="1">
    <location>
        <begin position="17"/>
        <end position="72"/>
    </location>
</feature>
<sequence>MWMLTLMQQWAGLMRGSVLLVLESRSTLWRLKVTERDSAYPNLFSLSSIFPHEKASTTSLLSPGLSIYKRSR</sequence>
<name>A0AAD5IYM4_ACENE</name>
<reference evidence="2" key="2">
    <citation type="submission" date="2023-02" db="EMBL/GenBank/DDBJ databases">
        <authorList>
            <person name="Swenson N.G."/>
            <person name="Wegrzyn J.L."/>
            <person name="Mcevoy S.L."/>
        </authorList>
    </citation>
    <scope>NUCLEOTIDE SEQUENCE</scope>
    <source>
        <strain evidence="2">91603</strain>
        <tissue evidence="2">Leaf</tissue>
    </source>
</reference>
<keyword evidence="3" id="KW-1185">Reference proteome</keyword>
<evidence type="ECO:0000256" key="1">
    <source>
        <dbReference type="SAM" id="SignalP"/>
    </source>
</evidence>